<evidence type="ECO:0000259" key="11">
    <source>
        <dbReference type="PROSITE" id="PS50081"/>
    </source>
</evidence>
<dbReference type="GO" id="GO:0030687">
    <property type="term" value="C:preribosome, large subunit precursor"/>
    <property type="evidence" value="ECO:0007669"/>
    <property type="project" value="UniProtKB-UniRule"/>
</dbReference>
<feature type="compositionally biased region" description="Basic and acidic residues" evidence="10">
    <location>
        <begin position="3662"/>
        <end position="3683"/>
    </location>
</feature>
<feature type="region of interest" description="Disordered" evidence="10">
    <location>
        <begin position="1"/>
        <end position="189"/>
    </location>
</feature>
<feature type="compositionally biased region" description="Basic and acidic residues" evidence="10">
    <location>
        <begin position="3644"/>
        <end position="3653"/>
    </location>
</feature>
<dbReference type="InterPro" id="IPR016024">
    <property type="entry name" value="ARM-type_fold"/>
</dbReference>
<dbReference type="Gene3D" id="2.130.10.10">
    <property type="entry name" value="YVTN repeat-like/Quinoprotein amine dehydrogenase"/>
    <property type="match status" value="1"/>
</dbReference>
<dbReference type="SMART" id="SM00320">
    <property type="entry name" value="WD40"/>
    <property type="match status" value="4"/>
</dbReference>
<keyword evidence="7 8" id="KW-0539">Nucleus</keyword>
<dbReference type="GO" id="GO:0046872">
    <property type="term" value="F:metal ion binding"/>
    <property type="evidence" value="ECO:0007669"/>
    <property type="project" value="UniProtKB-KW"/>
</dbReference>
<feature type="compositionally biased region" description="Polar residues" evidence="10">
    <location>
        <begin position="2238"/>
        <end position="2261"/>
    </location>
</feature>
<comment type="function">
    <text evidence="8">Component of the NOP7 complex, which is required for maturation of the 25S and 5.8S ribosomal RNAs and formation of the 60S ribosome.</text>
</comment>
<name>A0A9P6JAL8_MORAP</name>
<accession>A0A9P6JAL8</accession>
<dbReference type="CDD" id="cd00029">
    <property type="entry name" value="C1"/>
    <property type="match status" value="1"/>
</dbReference>
<dbReference type="InterPro" id="IPR046349">
    <property type="entry name" value="C1-like_sf"/>
</dbReference>
<dbReference type="SMART" id="SM01035">
    <property type="entry name" value="BOP1NT"/>
    <property type="match status" value="1"/>
</dbReference>
<feature type="compositionally biased region" description="Polar residues" evidence="10">
    <location>
        <begin position="866"/>
        <end position="893"/>
    </location>
</feature>
<comment type="subunit">
    <text evidence="8">Component of the NOP7 complex, composed of ERB1, NOP7 and YTM1. Within the NOP7 complex ERB1 appears to interact directly with NOP7 and YTM1. The NOP7 complex also associates with the 66S pre-ribosome.</text>
</comment>
<dbReference type="InterPro" id="IPR001680">
    <property type="entry name" value="WD40_rpt"/>
</dbReference>
<feature type="coiled-coil region" evidence="9">
    <location>
        <begin position="3394"/>
        <end position="3421"/>
    </location>
</feature>
<dbReference type="InterPro" id="IPR012953">
    <property type="entry name" value="BOP1_N_dom"/>
</dbReference>
<sequence>MPSTRPTKKAAAKAAVKAAPAKTSAPAPKSKKRTVAQAQQDQDSDDEFGDVAIDMASDEDEEDMDDGAEEGDSEDEAEEFPEDDAQDMSAADIEEDEDDSEGSYMDGDSLVDSQEEKDDLEEDEDEEGSDFDDLINNEDDIDPNFGHNLNEPMPAESDYHPIKREYPEIDAEYDSDSSTEENGNTVGNIPMEWYDDYPHIGYDIDGKKIMRPATGDELDKFLSTMDDPDSWLSAHNYKQGQDVKLSAEELEIIRRLEGNRIPDADYNPYEDQVEFFSSHTEVMPLSAAPEPKRRFIPSKHEAKRIMKIVRAIREGRIVPRKSGYVPPKPKYYNLWNDSEDKPREEHVMHITAPKMKLPTHDESYNPPAEYLPTEEESKEWNDLDKEDRPKNYLPQKYNALRNVPGYGQFIQERFDRCLDFGYKVGLILPEKIFSPELTLHSEEYLRAGFANAATAEPNPKASWKQPTPAEFEQGIRVWVHLQKAVKQVTWHRKGDYFSTVAPDANNSAVLIHQLTKHQTQQPFKKTKGAVQRVMFHPTKPMFFVATQRYVRQYNLQRQELIKTMMTGVKWISSLDVHPAGDNLIIGSYDKRLCWFDLDLSSKPYKTLRYHQQAIRSVAYHKRYPLFASCADDGNVQIFHGMVYNDLLQNPLIVPVKILKNAHERIDALVKICILQDVPEWPLRLSMTPHPTMSKDDARSPPHTPSHSHPEDAPQEHATNPPQQSTPFPPEFPPGEDAQAHDASNNMALSSRIGSTSSQLASQVNEVRKRTGRRVRPKPLDLDHARLHGHTSQQQQQPLQHPAASEPGSESNQASAASMSASGSGLGLLPTSPTQKEPKHRAKFPLLQIKTDLNRASAARKPAPVTGTATHPSDATNPADVTNNATYTNASNGDQQQQQQHPPERRAPSKWQLGLERMLKKIQRRKRAPSNLTWYAAHSTESYLSGATLDSRPGMSKQEVDTDAYSLHYGSDKPPQWVVNSFQRDDLFFSDDTVELVIALRDYLIKATDSGWDITELKEEIFSTTSPIVNTSAPTSPGGASQDSANSSRRNSRSSMDFDHLSQHAAGRYVEEDEGSYRLLDYFLAILSDIISHDCRYRVQHHRPSRPEWALHSLVLDVLFLLARLLAHDHKAIYDIGMISLSAFPVFKNYALIRLLDLLTDMILPSFATSRTYPHATVAPSSPIASLNPGSPRSPSQIRVQLNNNQTFAIQVHSPTEEMGMLSVPRTSRPTLNSSRMPSSRSSSTSLSRLGPQAPALDTMDSHADSLISLTLLSVLQQISFSKAPLPVAKQLQKSIGRLLRTKPDLSRDLLEVIAIVENEKVMKRALEALWWIEKSSLGHHTLGEKFIPLDYESIVLMRQVQQEWSEPGTTGIGPRAHTEKLETTFSFRKSLDENTISRNDSAIKSNILGSFMVRTKPPPRRSLPWKAASESEAIPMSGTQHQHQQSTLTSAGFDYLADHELYPYMFPALETTDSDPSRVNICERCETAMKGFGLFCYHCRDSIHLECFYSVKKYAGVDCSQLGSALDYVTRQPRNQLIYPDDGNVFESPCNRTYMIRAGHHLQLVNMFSTCLCSCCELPLWGHHHQAYRCQDCEQLMHLDCKGTITDCSVRTQSQVPQQAFPTLITYDGLKQSFREFYQNLISTWEALQASVPGSATLSSPGTPPSAHTKGRYSFEEASCNASVLTLQLELLQKGITRGEIRVSDWTENGQATDPGTLASSDFDLVILHKYFEELVQALLLPGSPTSPSLFLSDFFEDSKPDQLLLFSPGYWSHFASITKTMIAEAEASQWGTNHQFFPPSREGATLQEDDIFAIGLDEAQEKLLADHSVRASNFSLAAIFRFCMRRLGFQSPWSMQQILQEWVKIGLLERLDGEICLFESAIKDPPSMPPPPPLLSPPGSGSFGSSPSGLPTLYTSTYDSTGQSSNTASYRSVHCVFPIVSAIDPTSEVENLIHAIWRCLSSVDLSVNECGFLLLTRRCWPDPFMSDYTTERLVGCIFHWLLLEDDQLFVIHKNYASKGKNIPGVRSGLEEQIARKRIVLGGGAHSGTAGGENVTPGASSTSAHTTSSTTAGSTTTPATAVNSGINANARSSSTHSHLFGAVGSYVKTRKLMSKKFALPWLEHVMEQDPSRYQEMVSRQIRILEREMASENDIDGQSQEEKQASRHTQAERQLEFITKLRQAGFLFSSFPHVLSHWLAGVEGMLDGLDLQSQGFKTLNRLFLKSNSRTGSGLGGVTGHTNPASSGYATPTSASFSKSGASGENEWRSRLRSKLQHGSTIGSIRSQSPTSSESAPESVLDDETPTRGAEKALRWLELMVRSGVQVPTYVFLECCEGLVSLSQSSSPSPSGAQDASGSSNAGLEPFKQAATNEAITPPSLSPWESSSVLEHPKMFLKTCWESIATTGHRMSEADAGRILDGVMTSNLNMIMKVMNERSLTIDAEGLECTRQLLKYALLITMYVYGCPTHVILKLEIVPSESRISESNAGTHGLGGSLPHQKHLHLRQQHQTAQSVTLDRSSATMDVLLKCLGSTTLSIQGEVVKGIATIVEDAARVSNMDMFLDSIHEEFVPCLWDLLSPLNDHLADTTLPLLMRLVSGHPEYFHKIVARSFADQDWEVRFSALDSVFGLFSKLDDGLVLRLFFQSTAPTTFLPEHLQVLGPVFSHFVSSMWDKEHAVRTKAKALLKSLQPVHVSHALKAWELHFVASSPEVQQTLLKLMTRLNNYFPSWKIMDYGVIFRVLTSGGLGRSFESGSTVSLTGHAGASAGSIMGSGSGGPLNAHTGGLTNAASIPDSGPSAEIAGGFGTYRQEQAPTTQPSVHDHSLREELDDGGASFEGEGPSLQRRPSNSSSALLEAVPPMYIPRQRVSPIPGRTLGDDSDDGSGLLNDPGHENFVLTICMNLQLILDRYIDIKPDNERDAPTLYDQMQAREAKEYEGTGYEYGGPATQSDHHTSSPPADRTFSSTSETTAEYGKASSHTSASESQLGDDSDGGEDDRGHHRHRGLFCFPRHKHPQDESHHQQAGDGSGQKSTVSQKNTYHYQHQQHGSRHGQKSSARYQQHPHHHYRRNPNRRYEENAPVVGTYFVDVILRFFGSETDLSVLPAGRLKSWLELLLIVVYKFIKEDDPLSDLVVVLMKRIIEMLMVRRSAPAASTMAGTFTTPAGISNGHTIVSASPIEEESMSEENTLLAISICSTLLKRSSTMTTALLSREIMAMGRLMTKRRDDPEDPVLIRAKTFLHDAFVHFMGNGLFVLVFKTQPTYNFNSFGWEENESKADSDLDLFYVLSTVLGKDEMVPPEPIGNHVNNSFGLSATGTAPGSTTNARLVHIRDQPIRDILDRVMIFRDLEPLQVSTILTNLALYVERVHSKFEDARLIPDMGQFLIKLTKYTADWDQQQQQRQKELAQQLKQAQEQKQQQTHLQLLQQQHQQQALKKRGTYGQFPGNASTMFSNASTVQLPSGPAQKQGVMSVNSGSTIAIADNDPLGMNISPLDSQAQSKAVTTANEESQKIAVSLPFSQTASDLHTLRPTQSQQQQQQQQHQSTPTLKKALYTYHWDYVDPVLNMCSIVMIQNPMEGHHLIAAVKHVLKQALYRDRISAPVMIRLLTGYCYVAELDFSLQLVNVFGEFLVDELKASILNNPKANKSDLDGSEGHHHHHHTYKREAEAMDESQRFHLGRTRQDSRTASLLRGEKEKSVGLSGGGEATLTGTAGVSLGLSGVVGGGGLRLAGGRTKFLASNFHLLHHLLIWDVNPGYNPEWTKIKWGILGSMRFPPGHPILLPGANDALRQETAAIIADWADV</sequence>
<dbReference type="SUPFAM" id="SSF50978">
    <property type="entry name" value="WD40 repeat-like"/>
    <property type="match status" value="1"/>
</dbReference>
<evidence type="ECO:0000256" key="4">
    <source>
        <dbReference type="ARBA" id="ARBA00022723"/>
    </source>
</evidence>
<dbReference type="InterPro" id="IPR028598">
    <property type="entry name" value="BOP1/Erb1"/>
</dbReference>
<feature type="compositionally biased region" description="Basic residues" evidence="10">
    <location>
        <begin position="2999"/>
        <end position="3013"/>
    </location>
</feature>
<feature type="compositionally biased region" description="Low complexity" evidence="10">
    <location>
        <begin position="2341"/>
        <end position="2358"/>
    </location>
</feature>
<keyword evidence="5" id="KW-0677">Repeat</keyword>
<feature type="region of interest" description="Disordered" evidence="10">
    <location>
        <begin position="2829"/>
        <end position="2850"/>
    </location>
</feature>
<comment type="subcellular location">
    <subcellularLocation>
        <location evidence="8">Nucleus</location>
        <location evidence="8">Nucleolus</location>
    </subcellularLocation>
    <subcellularLocation>
        <location evidence="8">Nucleus</location>
        <location evidence="8">Nucleoplasm</location>
    </subcellularLocation>
</comment>
<keyword evidence="13" id="KW-1185">Reference proteome</keyword>
<organism evidence="12 13">
    <name type="scientific">Mortierella alpina</name>
    <name type="common">Oleaginous fungus</name>
    <name type="synonym">Mortierella renispora</name>
    <dbReference type="NCBI Taxonomy" id="64518"/>
    <lineage>
        <taxon>Eukaryota</taxon>
        <taxon>Fungi</taxon>
        <taxon>Fungi incertae sedis</taxon>
        <taxon>Mucoromycota</taxon>
        <taxon>Mortierellomycotina</taxon>
        <taxon>Mortierellomycetes</taxon>
        <taxon>Mortierellales</taxon>
        <taxon>Mortierellaceae</taxon>
        <taxon>Mortierella</taxon>
    </lineage>
</organism>
<dbReference type="InterPro" id="IPR036322">
    <property type="entry name" value="WD40_repeat_dom_sf"/>
</dbReference>
<dbReference type="InterPro" id="IPR002219">
    <property type="entry name" value="PKC_DAG/PE"/>
</dbReference>
<feature type="compositionally biased region" description="Low complexity" evidence="10">
    <location>
        <begin position="12"/>
        <end position="28"/>
    </location>
</feature>
<evidence type="ECO:0000256" key="2">
    <source>
        <dbReference type="ARBA" id="ARBA00022552"/>
    </source>
</evidence>
<evidence type="ECO:0000256" key="1">
    <source>
        <dbReference type="ARBA" id="ARBA00022517"/>
    </source>
</evidence>
<feature type="region of interest" description="Disordered" evidence="10">
    <location>
        <begin position="2938"/>
        <end position="3074"/>
    </location>
</feature>
<feature type="compositionally biased region" description="Polar residues" evidence="10">
    <location>
        <begin position="716"/>
        <end position="725"/>
    </location>
</feature>
<feature type="compositionally biased region" description="Basic and acidic residues" evidence="10">
    <location>
        <begin position="378"/>
        <end position="388"/>
    </location>
</feature>
<comment type="caution">
    <text evidence="12">The sequence shown here is derived from an EMBL/GenBank/DDBJ whole genome shotgun (WGS) entry which is preliminary data.</text>
</comment>
<dbReference type="FunFam" id="2.130.10.10:FF:000576">
    <property type="entry name" value="Ribosome biogenesis protein ERB1"/>
    <property type="match status" value="1"/>
</dbReference>
<dbReference type="GO" id="GO:0005654">
    <property type="term" value="C:nucleoplasm"/>
    <property type="evidence" value="ECO:0007669"/>
    <property type="project" value="UniProtKB-SubCell"/>
</dbReference>
<feature type="region of interest" description="Disordered" evidence="10">
    <location>
        <begin position="1027"/>
        <end position="1056"/>
    </location>
</feature>
<feature type="compositionally biased region" description="Basic residues" evidence="10">
    <location>
        <begin position="1"/>
        <end position="11"/>
    </location>
</feature>
<feature type="region of interest" description="Disordered" evidence="10">
    <location>
        <begin position="1219"/>
        <end position="1255"/>
    </location>
</feature>
<feature type="region of interest" description="Disordered" evidence="10">
    <location>
        <begin position="357"/>
        <end position="388"/>
    </location>
</feature>
<feature type="compositionally biased region" description="Polar residues" evidence="10">
    <location>
        <begin position="741"/>
        <end position="764"/>
    </location>
</feature>
<evidence type="ECO:0000313" key="13">
    <source>
        <dbReference type="Proteomes" id="UP000738359"/>
    </source>
</evidence>
<evidence type="ECO:0000256" key="9">
    <source>
        <dbReference type="SAM" id="Coils"/>
    </source>
</evidence>
<feature type="compositionally biased region" description="Low complexity" evidence="10">
    <location>
        <begin position="1231"/>
        <end position="1249"/>
    </location>
</feature>
<evidence type="ECO:0000313" key="12">
    <source>
        <dbReference type="EMBL" id="KAF9965816.1"/>
    </source>
</evidence>
<comment type="similarity">
    <text evidence="8">Belongs to the WD repeat BOP1/ERB1 family.</text>
</comment>
<dbReference type="GO" id="GO:0000466">
    <property type="term" value="P:maturation of 5.8S rRNA from tricistronic rRNA transcript (SSU-rRNA, 5.8S rRNA, LSU-rRNA)"/>
    <property type="evidence" value="ECO:0007669"/>
    <property type="project" value="UniProtKB-UniRule"/>
</dbReference>
<evidence type="ECO:0000256" key="6">
    <source>
        <dbReference type="ARBA" id="ARBA00022833"/>
    </source>
</evidence>
<feature type="region of interest" description="Disordered" evidence="10">
    <location>
        <begin position="2341"/>
        <end position="2362"/>
    </location>
</feature>
<evidence type="ECO:0000256" key="8">
    <source>
        <dbReference type="HAMAP-Rule" id="MF_03027"/>
    </source>
</evidence>
<evidence type="ECO:0000256" key="7">
    <source>
        <dbReference type="ARBA" id="ARBA00023242"/>
    </source>
</evidence>
<dbReference type="GO" id="GO:0000463">
    <property type="term" value="P:maturation of LSU-rRNA from tricistronic rRNA transcript (SSU-rRNA, 5.8S rRNA, LSU-rRNA)"/>
    <property type="evidence" value="ECO:0007669"/>
    <property type="project" value="UniProtKB-UniRule"/>
</dbReference>
<dbReference type="OrthoDB" id="5571054at2759"/>
<proteinExistence type="inferred from homology"/>
<feature type="region of interest" description="Disordered" evidence="10">
    <location>
        <begin position="3525"/>
        <end position="3544"/>
    </location>
</feature>
<feature type="domain" description="Phorbol-ester/DAG-type" evidence="11">
    <location>
        <begin position="1559"/>
        <end position="1608"/>
    </location>
</feature>
<evidence type="ECO:0000256" key="3">
    <source>
        <dbReference type="ARBA" id="ARBA00022574"/>
    </source>
</evidence>
<keyword evidence="9" id="KW-0175">Coiled coil</keyword>
<feature type="compositionally biased region" description="Acidic residues" evidence="10">
    <location>
        <begin position="56"/>
        <end position="101"/>
    </location>
</feature>
<dbReference type="SUPFAM" id="SSF57889">
    <property type="entry name" value="Cysteine-rich domain"/>
    <property type="match status" value="1"/>
</dbReference>
<dbReference type="Pfam" id="PF08145">
    <property type="entry name" value="BOP1NT"/>
    <property type="match status" value="1"/>
</dbReference>
<feature type="region of interest" description="Disordered" evidence="10">
    <location>
        <begin position="2044"/>
        <end position="2082"/>
    </location>
</feature>
<feature type="compositionally biased region" description="Low complexity" evidence="10">
    <location>
        <begin position="3531"/>
        <end position="3543"/>
    </location>
</feature>
<keyword evidence="4" id="KW-0479">Metal-binding</keyword>
<dbReference type="EMBL" id="JAAAHY010000219">
    <property type="protein sequence ID" value="KAF9965816.1"/>
    <property type="molecule type" value="Genomic_DNA"/>
</dbReference>
<dbReference type="Pfam" id="PF00400">
    <property type="entry name" value="WD40"/>
    <property type="match status" value="1"/>
</dbReference>
<feature type="compositionally biased region" description="Low complexity" evidence="10">
    <location>
        <begin position="1898"/>
        <end position="1907"/>
    </location>
</feature>
<keyword evidence="1 8" id="KW-0690">Ribosome biogenesis</keyword>
<feature type="compositionally biased region" description="Basic and acidic residues" evidence="10">
    <location>
        <begin position="2159"/>
        <end position="2170"/>
    </location>
</feature>
<dbReference type="Gene3D" id="1.25.10.10">
    <property type="entry name" value="Leucine-rich Repeat Variant"/>
    <property type="match status" value="1"/>
</dbReference>
<feature type="region of interest" description="Disordered" evidence="10">
    <location>
        <begin position="1885"/>
        <end position="1907"/>
    </location>
</feature>
<dbReference type="GO" id="GO:0070545">
    <property type="term" value="C:PeBoW complex"/>
    <property type="evidence" value="ECO:0007669"/>
    <property type="project" value="TreeGrafter"/>
</dbReference>
<feature type="compositionally biased region" description="Low complexity" evidence="10">
    <location>
        <begin position="1043"/>
        <end position="1054"/>
    </location>
</feature>
<feature type="compositionally biased region" description="Polar residues" evidence="10">
    <location>
        <begin position="2976"/>
        <end position="2985"/>
    </location>
</feature>
<feature type="compositionally biased region" description="Acidic residues" evidence="10">
    <location>
        <begin position="113"/>
        <end position="142"/>
    </location>
</feature>
<feature type="compositionally biased region" description="Polar residues" evidence="10">
    <location>
        <begin position="3028"/>
        <end position="3045"/>
    </location>
</feature>
<protein>
    <recommendedName>
        <fullName evidence="8">Ribosome biogenesis protein ERB1</fullName>
    </recommendedName>
    <alternativeName>
        <fullName evidence="8">Eukaryotic ribosome biogenesis protein 1</fullName>
    </alternativeName>
</protein>
<feature type="compositionally biased region" description="Polar residues" evidence="10">
    <location>
        <begin position="2275"/>
        <end position="2294"/>
    </location>
</feature>
<keyword evidence="6" id="KW-0862">Zinc</keyword>
<dbReference type="GO" id="GO:0043021">
    <property type="term" value="F:ribonucleoprotein complex binding"/>
    <property type="evidence" value="ECO:0007669"/>
    <property type="project" value="UniProtKB-UniRule"/>
</dbReference>
<keyword evidence="3" id="KW-0853">WD repeat</keyword>
<feature type="compositionally biased region" description="Basic residues" evidence="10">
    <location>
        <begin position="3060"/>
        <end position="3071"/>
    </location>
</feature>
<feature type="compositionally biased region" description="Low complexity" evidence="10">
    <location>
        <begin position="813"/>
        <end position="828"/>
    </location>
</feature>
<feature type="compositionally biased region" description="Low complexity" evidence="10">
    <location>
        <begin position="2056"/>
        <end position="2081"/>
    </location>
</feature>
<feature type="compositionally biased region" description="Basic and acidic residues" evidence="10">
    <location>
        <begin position="157"/>
        <end position="167"/>
    </location>
</feature>
<dbReference type="PANTHER" id="PTHR17605:SF0">
    <property type="entry name" value="RIBOSOME BIOGENESIS PROTEIN BOP1"/>
    <property type="match status" value="1"/>
</dbReference>
<dbReference type="InterPro" id="IPR011989">
    <property type="entry name" value="ARM-like"/>
</dbReference>
<feature type="region of interest" description="Disordered" evidence="10">
    <location>
        <begin position="2229"/>
        <end position="2305"/>
    </location>
</feature>
<feature type="compositionally biased region" description="Polar residues" evidence="10">
    <location>
        <begin position="1027"/>
        <end position="1042"/>
    </location>
</feature>
<dbReference type="Gene3D" id="3.30.60.20">
    <property type="match status" value="1"/>
</dbReference>
<reference evidence="12" key="1">
    <citation type="journal article" date="2020" name="Fungal Divers.">
        <title>Resolving the Mortierellaceae phylogeny through synthesis of multi-gene phylogenetics and phylogenomics.</title>
        <authorList>
            <person name="Vandepol N."/>
            <person name="Liber J."/>
            <person name="Desiro A."/>
            <person name="Na H."/>
            <person name="Kennedy M."/>
            <person name="Barry K."/>
            <person name="Grigoriev I.V."/>
            <person name="Miller A.N."/>
            <person name="O'Donnell K."/>
            <person name="Stajich J.E."/>
            <person name="Bonito G."/>
        </authorList>
    </citation>
    <scope>NUCLEOTIDE SEQUENCE</scope>
    <source>
        <strain evidence="12">CK1249</strain>
    </source>
</reference>
<evidence type="ECO:0000256" key="10">
    <source>
        <dbReference type="SAM" id="MobiDB-lite"/>
    </source>
</evidence>
<dbReference type="InterPro" id="IPR015943">
    <property type="entry name" value="WD40/YVTN_repeat-like_dom_sf"/>
</dbReference>
<dbReference type="PROSITE" id="PS00479">
    <property type="entry name" value="ZF_DAG_PE_1"/>
    <property type="match status" value="1"/>
</dbReference>
<dbReference type="HAMAP" id="MF_03027">
    <property type="entry name" value="BOP1"/>
    <property type="match status" value="1"/>
</dbReference>
<dbReference type="Proteomes" id="UP000738359">
    <property type="component" value="Unassembled WGS sequence"/>
</dbReference>
<dbReference type="PROSITE" id="PS50081">
    <property type="entry name" value="ZF_DAG_PE_2"/>
    <property type="match status" value="1"/>
</dbReference>
<feature type="region of interest" description="Disordered" evidence="10">
    <location>
        <begin position="2781"/>
        <end position="2802"/>
    </location>
</feature>
<keyword evidence="2 8" id="KW-0698">rRNA processing</keyword>
<feature type="compositionally biased region" description="Acidic residues" evidence="10">
    <location>
        <begin position="168"/>
        <end position="179"/>
    </location>
</feature>
<evidence type="ECO:0000256" key="5">
    <source>
        <dbReference type="ARBA" id="ARBA00022737"/>
    </source>
</evidence>
<feature type="region of interest" description="Disordered" evidence="10">
    <location>
        <begin position="685"/>
        <end position="911"/>
    </location>
</feature>
<feature type="region of interest" description="Disordered" evidence="10">
    <location>
        <begin position="3644"/>
        <end position="3703"/>
    </location>
</feature>
<dbReference type="PANTHER" id="PTHR17605">
    <property type="entry name" value="RIBOSOME BIOGENESIS PROTEIN BOP1 BLOCK OF PROLIFERATION 1 PROTEIN"/>
    <property type="match status" value="1"/>
</dbReference>
<gene>
    <name evidence="8 12" type="primary">ERB1</name>
    <name evidence="12" type="ORF">BGZ70_004041</name>
</gene>
<dbReference type="SUPFAM" id="SSF48371">
    <property type="entry name" value="ARM repeat"/>
    <property type="match status" value="1"/>
</dbReference>
<feature type="compositionally biased region" description="Pro residues" evidence="10">
    <location>
        <begin position="1887"/>
        <end position="1897"/>
    </location>
</feature>
<feature type="region of interest" description="Disordered" evidence="10">
    <location>
        <begin position="2150"/>
        <end position="2170"/>
    </location>
</feature>
<feature type="region of interest" description="Disordered" evidence="10">
    <location>
        <begin position="2864"/>
        <end position="2886"/>
    </location>
</feature>